<organism evidence="3 4">
    <name type="scientific">Renibacterium salmoninarum (strain ATCC 33209 / DSM 20767 / JCM 11484 / NBRC 15589 / NCIMB 2235)</name>
    <dbReference type="NCBI Taxonomy" id="288705"/>
    <lineage>
        <taxon>Bacteria</taxon>
        <taxon>Bacillati</taxon>
        <taxon>Actinomycetota</taxon>
        <taxon>Actinomycetes</taxon>
        <taxon>Micrococcales</taxon>
        <taxon>Micrococcaceae</taxon>
        <taxon>Renibacterium</taxon>
    </lineage>
</organism>
<feature type="region of interest" description="Disordered" evidence="1">
    <location>
        <begin position="1"/>
        <end position="28"/>
    </location>
</feature>
<feature type="transmembrane region" description="Helical" evidence="2">
    <location>
        <begin position="94"/>
        <end position="111"/>
    </location>
</feature>
<dbReference type="Proteomes" id="UP000002007">
    <property type="component" value="Chromosome"/>
</dbReference>
<keyword evidence="2" id="KW-1133">Transmembrane helix</keyword>
<dbReference type="KEGG" id="rsa:RSal33209_2369"/>
<evidence type="ECO:0000313" key="3">
    <source>
        <dbReference type="EMBL" id="ABY24095.1"/>
    </source>
</evidence>
<dbReference type="Pfam" id="PF03594">
    <property type="entry name" value="BenE"/>
    <property type="match status" value="1"/>
</dbReference>
<keyword evidence="2" id="KW-0472">Membrane</keyword>
<name>A9WR86_RENSM</name>
<dbReference type="HOGENOM" id="CLU_1538822_0_0_11"/>
<feature type="transmembrane region" description="Helical" evidence="2">
    <location>
        <begin position="35"/>
        <end position="55"/>
    </location>
</feature>
<dbReference type="eggNOG" id="COG3135">
    <property type="taxonomic scope" value="Bacteria"/>
</dbReference>
<dbReference type="PANTHER" id="PTHR30199:SF0">
    <property type="entry name" value="INNER MEMBRANE PROTEIN YDCO"/>
    <property type="match status" value="1"/>
</dbReference>
<accession>A9WR86</accession>
<feature type="compositionally biased region" description="Low complexity" evidence="1">
    <location>
        <begin position="17"/>
        <end position="27"/>
    </location>
</feature>
<feature type="transmembrane region" description="Helical" evidence="2">
    <location>
        <begin position="67"/>
        <end position="87"/>
    </location>
</feature>
<dbReference type="GO" id="GO:0005886">
    <property type="term" value="C:plasma membrane"/>
    <property type="evidence" value="ECO:0007669"/>
    <property type="project" value="TreeGrafter"/>
</dbReference>
<dbReference type="STRING" id="288705.RSal33209_2369"/>
<protein>
    <submittedName>
        <fullName evidence="3">Benzoate transport protein</fullName>
    </submittedName>
</protein>
<dbReference type="InterPro" id="IPR004711">
    <property type="entry name" value="Benzoate_Transporter"/>
</dbReference>
<dbReference type="EMBL" id="CP000910">
    <property type="protein sequence ID" value="ABY24095.1"/>
    <property type="molecule type" value="Genomic_DNA"/>
</dbReference>
<feature type="transmembrane region" description="Helical" evidence="2">
    <location>
        <begin position="117"/>
        <end position="138"/>
    </location>
</feature>
<keyword evidence="2" id="KW-0812">Transmembrane</keyword>
<keyword evidence="4" id="KW-1185">Reference proteome</keyword>
<dbReference type="AlphaFoldDB" id="A9WR86"/>
<gene>
    <name evidence="3" type="ordered locus">RSal33209_2369</name>
</gene>
<proteinExistence type="predicted"/>
<evidence type="ECO:0000256" key="2">
    <source>
        <dbReference type="SAM" id="Phobius"/>
    </source>
</evidence>
<evidence type="ECO:0000313" key="4">
    <source>
        <dbReference type="Proteomes" id="UP000002007"/>
    </source>
</evidence>
<dbReference type="PANTHER" id="PTHR30199">
    <property type="entry name" value="MFS FAMILY TRANSPORTER, PREDICTED SUBSTRATE BENZOATE"/>
    <property type="match status" value="1"/>
</dbReference>
<dbReference type="GO" id="GO:0042925">
    <property type="term" value="F:benzoate transmembrane transporter activity"/>
    <property type="evidence" value="ECO:0007669"/>
    <property type="project" value="InterPro"/>
</dbReference>
<sequence length="174" mass="17455">MHKINTQAFTGPGRTMPSTSPATTPATKGTLSRPIVAGIITALVGFTSSFAVVLAGLNAVGATDAQAASGLLALTVTFGVGILILSWRSKLPITLAWSTPGAALLASTGAIDDGWPAAVGAFLAVGALIVLTGLIPALGKLLGRIPTSLAQATLAGVVLSLCLEPFPHWALPQH</sequence>
<reference evidence="4" key="1">
    <citation type="journal article" date="2008" name="J. Bacteriol.">
        <title>Genome sequence of the fish pathogen Renibacterium salmoninarum suggests reductive evolution away from an environmental Arthrobacter ancestor.</title>
        <authorList>
            <person name="Wiens G.D."/>
            <person name="Rockey D.D."/>
            <person name="Wu Z."/>
            <person name="Chang J."/>
            <person name="Levy R."/>
            <person name="Crane S."/>
            <person name="Chen D.S."/>
            <person name="Capri G.R."/>
            <person name="Burnett J.R."/>
            <person name="Sudheesh P.S."/>
            <person name="Schipma M.J."/>
            <person name="Burd H."/>
            <person name="Bhattacharyya A."/>
            <person name="Rhodes L.D."/>
            <person name="Kaul R."/>
            <person name="Strom M.S."/>
        </authorList>
    </citation>
    <scope>NUCLEOTIDE SEQUENCE [LARGE SCALE GENOMIC DNA]</scope>
    <source>
        <strain evidence="4">ATCC 33209 / DSM 20767 / JCM 11484 / NBRC 15589 / NCIMB 2235</strain>
    </source>
</reference>
<evidence type="ECO:0000256" key="1">
    <source>
        <dbReference type="SAM" id="MobiDB-lite"/>
    </source>
</evidence>